<dbReference type="EC" id="5.4.2.11" evidence="1"/>
<dbReference type="AlphaFoldDB" id="A0A7W8GD99"/>
<reference evidence="1 2" key="1">
    <citation type="submission" date="2020-08" db="EMBL/GenBank/DDBJ databases">
        <title>Genomic Encyclopedia of Type Strains, Phase IV (KMG-IV): sequencing the most valuable type-strain genomes for metagenomic binning, comparative biology and taxonomic classification.</title>
        <authorList>
            <person name="Goeker M."/>
        </authorList>
    </citation>
    <scope>NUCLEOTIDE SEQUENCE [LARGE SCALE GENOMIC DNA]</scope>
    <source>
        <strain evidence="1 2">DSM 101791</strain>
    </source>
</reference>
<dbReference type="InterPro" id="IPR013078">
    <property type="entry name" value="His_Pase_superF_clade-1"/>
</dbReference>
<sequence>MELLLIRHAQSLNNHLTGDPEYAARRQADPPLTELGRQQALRLASWAADDPFCQRITHLHTSLTTRAVQTAAPLARALGLSVHGLTEAYECGGLNSGPDGGFAPVMGRDHVSLQIDCPDLLWPDEIRGQAWEGGGEPWDPTGFAGRAANVSRHLRRVADEADVVALITHHDFAQYLIAELLGLPALHGEGLTFRLNNTATAHIELIPDPSGSDRRVLHWVNRTAHLTPDLLTL</sequence>
<dbReference type="InterPro" id="IPR029033">
    <property type="entry name" value="His_PPase_superfam"/>
</dbReference>
<proteinExistence type="predicted"/>
<gene>
    <name evidence="1" type="ORF">HNQ09_000879</name>
</gene>
<comment type="caution">
    <text evidence="1">The sequence shown here is derived from an EMBL/GenBank/DDBJ whole genome shotgun (WGS) entry which is preliminary data.</text>
</comment>
<evidence type="ECO:0000313" key="1">
    <source>
        <dbReference type="EMBL" id="MBB5233462.1"/>
    </source>
</evidence>
<keyword evidence="2" id="KW-1185">Reference proteome</keyword>
<evidence type="ECO:0000313" key="2">
    <source>
        <dbReference type="Proteomes" id="UP000525389"/>
    </source>
</evidence>
<dbReference type="PANTHER" id="PTHR48100">
    <property type="entry name" value="BROAD-SPECIFICITY PHOSPHATASE YOR283W-RELATED"/>
    <property type="match status" value="1"/>
</dbReference>
<dbReference type="GO" id="GO:0004619">
    <property type="term" value="F:phosphoglycerate mutase activity"/>
    <property type="evidence" value="ECO:0007669"/>
    <property type="project" value="UniProtKB-EC"/>
</dbReference>
<dbReference type="RefSeq" id="WP_184025928.1">
    <property type="nucleotide sequence ID" value="NZ_JACHFN010000002.1"/>
</dbReference>
<name>A0A7W8GD99_9DEIO</name>
<dbReference type="EMBL" id="JACHFN010000002">
    <property type="protein sequence ID" value="MBB5233462.1"/>
    <property type="molecule type" value="Genomic_DNA"/>
</dbReference>
<keyword evidence="1" id="KW-0413">Isomerase</keyword>
<dbReference type="InterPro" id="IPR050275">
    <property type="entry name" value="PGM_Phosphatase"/>
</dbReference>
<organism evidence="1 2">
    <name type="scientific">Deinococcus budaensis</name>
    <dbReference type="NCBI Taxonomy" id="1665626"/>
    <lineage>
        <taxon>Bacteria</taxon>
        <taxon>Thermotogati</taxon>
        <taxon>Deinococcota</taxon>
        <taxon>Deinococci</taxon>
        <taxon>Deinococcales</taxon>
        <taxon>Deinococcaceae</taxon>
        <taxon>Deinococcus</taxon>
    </lineage>
</organism>
<dbReference type="PANTHER" id="PTHR48100:SF1">
    <property type="entry name" value="HISTIDINE PHOSPHATASE FAMILY PROTEIN-RELATED"/>
    <property type="match status" value="1"/>
</dbReference>
<accession>A0A7W8GD99</accession>
<dbReference type="Pfam" id="PF00300">
    <property type="entry name" value="His_Phos_1"/>
    <property type="match status" value="1"/>
</dbReference>
<dbReference type="SMART" id="SM00855">
    <property type="entry name" value="PGAM"/>
    <property type="match status" value="1"/>
</dbReference>
<dbReference type="GO" id="GO:0005737">
    <property type="term" value="C:cytoplasm"/>
    <property type="evidence" value="ECO:0007669"/>
    <property type="project" value="TreeGrafter"/>
</dbReference>
<protein>
    <submittedName>
        <fullName evidence="1">2,3-bisphosphoglycerate-dependent phosphoglycerate mutase</fullName>
        <ecNumber evidence="1">5.4.2.11</ecNumber>
    </submittedName>
</protein>
<dbReference type="CDD" id="cd07067">
    <property type="entry name" value="HP_PGM_like"/>
    <property type="match status" value="1"/>
</dbReference>
<dbReference type="GO" id="GO:0016791">
    <property type="term" value="F:phosphatase activity"/>
    <property type="evidence" value="ECO:0007669"/>
    <property type="project" value="TreeGrafter"/>
</dbReference>
<dbReference type="SUPFAM" id="SSF53254">
    <property type="entry name" value="Phosphoglycerate mutase-like"/>
    <property type="match status" value="1"/>
</dbReference>
<dbReference type="Proteomes" id="UP000525389">
    <property type="component" value="Unassembled WGS sequence"/>
</dbReference>
<dbReference type="Gene3D" id="3.40.50.1240">
    <property type="entry name" value="Phosphoglycerate mutase-like"/>
    <property type="match status" value="1"/>
</dbReference>